<protein>
    <submittedName>
        <fullName evidence="1">Uncharacterized protein</fullName>
    </submittedName>
</protein>
<dbReference type="Proteomes" id="UP000033054">
    <property type="component" value="Chromosome"/>
</dbReference>
<sequence length="94" mass="10669">MITESHNLIPTLTRGDIQHYVATHEFNEIGEQQWFRLIPHGVELFRTPEYGFLSGTELTIGDILWIASGLSTGYQARPYEADPILSSNFTAMQQ</sequence>
<dbReference type="EMBL" id="CP010429">
    <property type="protein sequence ID" value="AKD53842.1"/>
    <property type="molecule type" value="Genomic_DNA"/>
</dbReference>
<keyword evidence="2" id="KW-1185">Reference proteome</keyword>
<proteinExistence type="predicted"/>
<reference evidence="1 2" key="1">
    <citation type="journal article" date="2014" name="Curr. Microbiol.">
        <title>Spirosoma radiotolerans sp. nov., a gamma-radiation-resistant bacterium isolated from gamma ray-irradiated soil.</title>
        <authorList>
            <person name="Lee J.J."/>
            <person name="Srinivasan S."/>
            <person name="Lim S."/>
            <person name="Joe M."/>
            <person name="Im S."/>
            <person name="Bae S.I."/>
            <person name="Park K.R."/>
            <person name="Han J.H."/>
            <person name="Park S.H."/>
            <person name="Joo B.M."/>
            <person name="Park S.J."/>
            <person name="Kim M.K."/>
        </authorList>
    </citation>
    <scope>NUCLEOTIDE SEQUENCE [LARGE SCALE GENOMIC DNA]</scope>
    <source>
        <strain evidence="1 2">DG5A</strain>
    </source>
</reference>
<name>A0A0E3V536_9BACT</name>
<organism evidence="1 2">
    <name type="scientific">Spirosoma radiotolerans</name>
    <dbReference type="NCBI Taxonomy" id="1379870"/>
    <lineage>
        <taxon>Bacteria</taxon>
        <taxon>Pseudomonadati</taxon>
        <taxon>Bacteroidota</taxon>
        <taxon>Cytophagia</taxon>
        <taxon>Cytophagales</taxon>
        <taxon>Cytophagaceae</taxon>
        <taxon>Spirosoma</taxon>
    </lineage>
</organism>
<accession>A0A0E3V536</accession>
<dbReference type="KEGG" id="srd:SD10_01900"/>
<dbReference type="PATRIC" id="fig|1379870.5.peg.417"/>
<evidence type="ECO:0000313" key="2">
    <source>
        <dbReference type="Proteomes" id="UP000033054"/>
    </source>
</evidence>
<evidence type="ECO:0000313" key="1">
    <source>
        <dbReference type="EMBL" id="AKD53842.1"/>
    </source>
</evidence>
<dbReference type="AlphaFoldDB" id="A0A0E3V536"/>
<gene>
    <name evidence="1" type="ORF">SD10_01900</name>
</gene>
<dbReference type="HOGENOM" id="CLU_2384683_0_0_10"/>